<dbReference type="PANTHER" id="PTHR43312">
    <property type="entry name" value="D-THREO-ALDOSE 1-DEHYDROGENASE"/>
    <property type="match status" value="1"/>
</dbReference>
<dbReference type="InterPro" id="IPR036812">
    <property type="entry name" value="NAD(P)_OxRdtase_dom_sf"/>
</dbReference>
<reference evidence="2 3" key="1">
    <citation type="submission" date="2016-06" db="EMBL/GenBank/DDBJ databases">
        <title>Complete genome sequence of a deep-branching marine Gamma Proteobacterium Woeseia oceani type strain XK5.</title>
        <authorList>
            <person name="Mu D."/>
            <person name="Du Z."/>
        </authorList>
    </citation>
    <scope>NUCLEOTIDE SEQUENCE [LARGE SCALE GENOMIC DNA]</scope>
    <source>
        <strain evidence="2 3">XK5</strain>
    </source>
</reference>
<evidence type="ECO:0000313" key="2">
    <source>
        <dbReference type="EMBL" id="ANO50456.1"/>
    </source>
</evidence>
<dbReference type="PANTHER" id="PTHR43312:SF1">
    <property type="entry name" value="NADP-DEPENDENT OXIDOREDUCTASE DOMAIN-CONTAINING PROTEIN"/>
    <property type="match status" value="1"/>
</dbReference>
<sequence length="282" mass="31232">MAYGVTNRSGQVNRHELDEIMAMAARYGIDVFDTAPAYDQSEKVLGHYTSTREGLRIVTKTPHFKAPETTDSDVELLQSTFAQSLKSLQVDSVHALLLHGGANLLRPNSGIIWAALEALKSEMKVGRIGVSVYTPDELKGILDLFPVDIVQVPANILDQRFSKSGLLKQLREAGVEIHVRSAFLQGVLLSEPHTLGEFFDPLKPHLLSLRQTAADAGMSMLQMALNYVLHMDETGTALVGVDSAAQFQEILDSVDDDFQVDTDWQRWAVNDTCWINPGEWKL</sequence>
<feature type="domain" description="NADP-dependent oxidoreductase" evidence="1">
    <location>
        <begin position="5"/>
        <end position="255"/>
    </location>
</feature>
<organism evidence="2 3">
    <name type="scientific">Woeseia oceani</name>
    <dbReference type="NCBI Taxonomy" id="1548547"/>
    <lineage>
        <taxon>Bacteria</taxon>
        <taxon>Pseudomonadati</taxon>
        <taxon>Pseudomonadota</taxon>
        <taxon>Gammaproteobacteria</taxon>
        <taxon>Woeseiales</taxon>
        <taxon>Woeseiaceae</taxon>
        <taxon>Woeseia</taxon>
    </lineage>
</organism>
<protein>
    <recommendedName>
        <fullName evidence="1">NADP-dependent oxidoreductase domain-containing protein</fullName>
    </recommendedName>
</protein>
<dbReference type="SUPFAM" id="SSF51430">
    <property type="entry name" value="NAD(P)-linked oxidoreductase"/>
    <property type="match status" value="1"/>
</dbReference>
<dbReference type="AlphaFoldDB" id="A0A193LDE0"/>
<keyword evidence="3" id="KW-1185">Reference proteome</keyword>
<dbReference type="InterPro" id="IPR023210">
    <property type="entry name" value="NADP_OxRdtase_dom"/>
</dbReference>
<dbReference type="KEGG" id="woc:BA177_03850"/>
<name>A0A193LDE0_9GAMM</name>
<dbReference type="Proteomes" id="UP000092695">
    <property type="component" value="Chromosome"/>
</dbReference>
<dbReference type="STRING" id="1548547.BA177_03850"/>
<proteinExistence type="predicted"/>
<accession>A0A193LDE0</accession>
<evidence type="ECO:0000259" key="1">
    <source>
        <dbReference type="Pfam" id="PF00248"/>
    </source>
</evidence>
<dbReference type="Gene3D" id="3.20.20.100">
    <property type="entry name" value="NADP-dependent oxidoreductase domain"/>
    <property type="match status" value="1"/>
</dbReference>
<gene>
    <name evidence="2" type="ORF">BA177_03850</name>
</gene>
<dbReference type="InterPro" id="IPR053135">
    <property type="entry name" value="AKR2_Oxidoreductase"/>
</dbReference>
<dbReference type="Pfam" id="PF00248">
    <property type="entry name" value="Aldo_ket_red"/>
    <property type="match status" value="1"/>
</dbReference>
<evidence type="ECO:0000313" key="3">
    <source>
        <dbReference type="Proteomes" id="UP000092695"/>
    </source>
</evidence>
<dbReference type="EMBL" id="CP016268">
    <property type="protein sequence ID" value="ANO50456.1"/>
    <property type="molecule type" value="Genomic_DNA"/>
</dbReference>
<dbReference type="CDD" id="cd19097">
    <property type="entry name" value="AKR_unchar"/>
    <property type="match status" value="1"/>
</dbReference>